<dbReference type="AlphaFoldDB" id="A0A224AI54"/>
<evidence type="ECO:0000313" key="14">
    <source>
        <dbReference type="EMBL" id="BBA17063.1"/>
    </source>
</evidence>
<evidence type="ECO:0000256" key="3">
    <source>
        <dbReference type="ARBA" id="ARBA00004496"/>
    </source>
</evidence>
<sequence length="315" mass="35041">MIMKKIDITANINGIQLPLCIMNASGVLCSTDQELSNLLDSHSGGVVTKSCTSQPRKGNILPRYFEWNMGSINSMGLPNFGIHFYLGFLEEKKINKPIFLSISGLSTEENYYLIQKANQSSKVTAIELNLSCPNLIGKENVFGYNFDKISNFIEKIFKFNKKPLGIKLPPYFQDAHIKNIASILNQFPIFFVTCINSLPNGLFIDANKESVVICPKKGFGGIGGPIIKPFALANIRKFYTYLRKDISIIGCGGISSGKDIFEHILCGASAVQIGTQFMKEGVSVFERLKKELILILEKKNYSSLNNFKGKLKNLQ</sequence>
<dbReference type="InterPro" id="IPR033886">
    <property type="entry name" value="DHOD_1A"/>
</dbReference>
<dbReference type="FunFam" id="3.20.20.70:FF:000027">
    <property type="entry name" value="Dihydropyrimidine dehydrogenase [NADP(+)]"/>
    <property type="match status" value="1"/>
</dbReference>
<evidence type="ECO:0000256" key="9">
    <source>
        <dbReference type="ARBA" id="ARBA00022630"/>
    </source>
</evidence>
<dbReference type="PANTHER" id="PTHR48109">
    <property type="entry name" value="DIHYDROOROTATE DEHYDROGENASE (QUINONE), MITOCHONDRIAL-RELATED"/>
    <property type="match status" value="1"/>
</dbReference>
<dbReference type="SUPFAM" id="SSF51395">
    <property type="entry name" value="FMN-linked oxidoreductases"/>
    <property type="match status" value="1"/>
</dbReference>
<comment type="similarity">
    <text evidence="5">Belongs to the dihydroorotate dehydrogenase family. Type 1 subfamily.</text>
</comment>
<evidence type="ECO:0000256" key="6">
    <source>
        <dbReference type="ARBA" id="ARBA00011738"/>
    </source>
</evidence>
<proteinExistence type="inferred from homology"/>
<comment type="catalytic activity">
    <reaction evidence="1">
        <text>(S)-dihydroorotate + fumarate = orotate + succinate</text>
        <dbReference type="Rhea" id="RHEA:30059"/>
        <dbReference type="ChEBI" id="CHEBI:29806"/>
        <dbReference type="ChEBI" id="CHEBI:30031"/>
        <dbReference type="ChEBI" id="CHEBI:30839"/>
        <dbReference type="ChEBI" id="CHEBI:30864"/>
        <dbReference type="EC" id="1.3.98.1"/>
    </reaction>
</comment>
<evidence type="ECO:0000256" key="12">
    <source>
        <dbReference type="ARBA" id="ARBA00023002"/>
    </source>
</evidence>
<dbReference type="GO" id="GO:0044205">
    <property type="term" value="P:'de novo' UMP biosynthetic process"/>
    <property type="evidence" value="ECO:0007669"/>
    <property type="project" value="UniProtKB-UniPathway"/>
</dbReference>
<dbReference type="PIRSF" id="PIRSF000164">
    <property type="entry name" value="DHO_oxidase"/>
    <property type="match status" value="1"/>
</dbReference>
<evidence type="ECO:0000256" key="7">
    <source>
        <dbReference type="ARBA" id="ARBA00011911"/>
    </source>
</evidence>
<reference evidence="14 15" key="1">
    <citation type="submission" date="2014-06" db="EMBL/GenBank/DDBJ databases">
        <title>Genome sequence of the intracellular symbiont Blattabacterium cuenoti, strain STAT from the wood feeding cockroach Salganea taiwanensis taiwanensis.</title>
        <authorList>
            <person name="Kinjo Y."/>
            <person name="Ohkuma M."/>
            <person name="Tokuda G."/>
        </authorList>
    </citation>
    <scope>NUCLEOTIDE SEQUENCE [LARGE SCALE GENOMIC DNA]</scope>
    <source>
        <strain evidence="14 15">STAT</strain>
    </source>
</reference>
<dbReference type="Gene3D" id="2.30.26.10">
    <property type="entry name" value="Dihydroorotate Dehydrogenase A, chain A, domain 2"/>
    <property type="match status" value="1"/>
</dbReference>
<evidence type="ECO:0000256" key="10">
    <source>
        <dbReference type="ARBA" id="ARBA00022643"/>
    </source>
</evidence>
<protein>
    <recommendedName>
        <fullName evidence="7">dihydroorotate oxidase (fumarate)</fullName>
        <ecNumber evidence="7">1.3.98.1</ecNumber>
    </recommendedName>
</protein>
<evidence type="ECO:0000259" key="13">
    <source>
        <dbReference type="Pfam" id="PF01180"/>
    </source>
</evidence>
<name>A0A224AI54_9FLAO</name>
<evidence type="ECO:0000256" key="2">
    <source>
        <dbReference type="ARBA" id="ARBA00001917"/>
    </source>
</evidence>
<dbReference type="PANTHER" id="PTHR48109:SF1">
    <property type="entry name" value="DIHYDROOROTATE DEHYDROGENASE (FUMARATE)"/>
    <property type="match status" value="1"/>
</dbReference>
<dbReference type="Pfam" id="PF01180">
    <property type="entry name" value="DHO_dh"/>
    <property type="match status" value="1"/>
</dbReference>
<dbReference type="InterPro" id="IPR012135">
    <property type="entry name" value="Dihydroorotate_DH_1_2"/>
</dbReference>
<dbReference type="EC" id="1.3.98.1" evidence="7"/>
<dbReference type="RefSeq" id="WP_119305354.1">
    <property type="nucleotide sequence ID" value="NZ_AP014608.1"/>
</dbReference>
<comment type="cofactor">
    <cofactor evidence="2">
        <name>FMN</name>
        <dbReference type="ChEBI" id="CHEBI:58210"/>
    </cofactor>
</comment>
<dbReference type="GO" id="GO:0006207">
    <property type="term" value="P:'de novo' pyrimidine nucleobase biosynthetic process"/>
    <property type="evidence" value="ECO:0007669"/>
    <property type="project" value="TreeGrafter"/>
</dbReference>
<dbReference type="UniPathway" id="UPA00070"/>
<dbReference type="EMBL" id="AP014608">
    <property type="protein sequence ID" value="BBA17063.1"/>
    <property type="molecule type" value="Genomic_DNA"/>
</dbReference>
<dbReference type="CDD" id="cd04741">
    <property type="entry name" value="DHOD_1A_like"/>
    <property type="match status" value="1"/>
</dbReference>
<keyword evidence="10" id="KW-0288">FMN</keyword>
<comment type="subunit">
    <text evidence="6">Homodimer.</text>
</comment>
<evidence type="ECO:0000313" key="15">
    <source>
        <dbReference type="Proteomes" id="UP000263619"/>
    </source>
</evidence>
<keyword evidence="8" id="KW-0963">Cytoplasm</keyword>
<keyword evidence="15" id="KW-1185">Reference proteome</keyword>
<dbReference type="InterPro" id="IPR013785">
    <property type="entry name" value="Aldolase_TIM"/>
</dbReference>
<keyword evidence="11" id="KW-0665">Pyrimidine biosynthesis</keyword>
<accession>A0A224AI54</accession>
<dbReference type="GO" id="GO:0005737">
    <property type="term" value="C:cytoplasm"/>
    <property type="evidence" value="ECO:0007669"/>
    <property type="project" value="UniProtKB-SubCell"/>
</dbReference>
<evidence type="ECO:0000256" key="11">
    <source>
        <dbReference type="ARBA" id="ARBA00022975"/>
    </source>
</evidence>
<dbReference type="OrthoDB" id="9794954at2"/>
<dbReference type="Proteomes" id="UP000263619">
    <property type="component" value="Chromosome"/>
</dbReference>
<dbReference type="InterPro" id="IPR005720">
    <property type="entry name" value="Dihydroorotate_DH_cat"/>
</dbReference>
<comment type="subcellular location">
    <subcellularLocation>
        <location evidence="3">Cytoplasm</location>
    </subcellularLocation>
</comment>
<dbReference type="GO" id="GO:1990663">
    <property type="term" value="F:dihydroorotate dehydrogenase (fumarate) activity"/>
    <property type="evidence" value="ECO:0007669"/>
    <property type="project" value="UniProtKB-EC"/>
</dbReference>
<evidence type="ECO:0000256" key="5">
    <source>
        <dbReference type="ARBA" id="ARBA00008008"/>
    </source>
</evidence>
<evidence type="ECO:0000256" key="8">
    <source>
        <dbReference type="ARBA" id="ARBA00022490"/>
    </source>
</evidence>
<dbReference type="Gene3D" id="3.20.20.70">
    <property type="entry name" value="Aldolase class I"/>
    <property type="match status" value="1"/>
</dbReference>
<gene>
    <name evidence="14" type="primary">pyrD</name>
    <name evidence="14" type="ORF">STAT_125</name>
</gene>
<feature type="domain" description="Dihydroorotate dehydrogenase catalytic" evidence="13">
    <location>
        <begin position="9"/>
        <end position="295"/>
    </location>
</feature>
<keyword evidence="9" id="KW-0285">Flavoprotein</keyword>
<dbReference type="InterPro" id="IPR023359">
    <property type="entry name" value="Dihydro_DH_chainA_dom2"/>
</dbReference>
<organism evidence="14 15">
    <name type="scientific">Blattabacterium cuenoti STAT</name>
    <dbReference type="NCBI Taxonomy" id="1457030"/>
    <lineage>
        <taxon>Bacteria</taxon>
        <taxon>Pseudomonadati</taxon>
        <taxon>Bacteroidota</taxon>
        <taxon>Flavobacteriia</taxon>
        <taxon>Flavobacteriales</taxon>
        <taxon>Blattabacteriaceae</taxon>
        <taxon>Blattabacterium</taxon>
    </lineage>
</organism>
<dbReference type="InterPro" id="IPR050074">
    <property type="entry name" value="DHO_dehydrogenase"/>
</dbReference>
<dbReference type="NCBIfam" id="NF002702">
    <property type="entry name" value="PRK02506.1"/>
    <property type="match status" value="1"/>
</dbReference>
<evidence type="ECO:0000256" key="1">
    <source>
        <dbReference type="ARBA" id="ARBA00001694"/>
    </source>
</evidence>
<evidence type="ECO:0000256" key="4">
    <source>
        <dbReference type="ARBA" id="ARBA00004725"/>
    </source>
</evidence>
<keyword evidence="12" id="KW-0560">Oxidoreductase</keyword>
<comment type="pathway">
    <text evidence="4">Pyrimidine metabolism; UMP biosynthesis via de novo pathway.</text>
</comment>